<evidence type="ECO:0000313" key="4">
    <source>
        <dbReference type="Proteomes" id="UP000604046"/>
    </source>
</evidence>
<name>A0A812L798_9DINO</name>
<feature type="region of interest" description="Disordered" evidence="1">
    <location>
        <begin position="96"/>
        <end position="158"/>
    </location>
</feature>
<evidence type="ECO:0000256" key="1">
    <source>
        <dbReference type="SAM" id="MobiDB-lite"/>
    </source>
</evidence>
<organism evidence="3 4">
    <name type="scientific">Symbiodinium natans</name>
    <dbReference type="NCBI Taxonomy" id="878477"/>
    <lineage>
        <taxon>Eukaryota</taxon>
        <taxon>Sar</taxon>
        <taxon>Alveolata</taxon>
        <taxon>Dinophyceae</taxon>
        <taxon>Suessiales</taxon>
        <taxon>Symbiodiniaceae</taxon>
        <taxon>Symbiodinium</taxon>
    </lineage>
</organism>
<evidence type="ECO:0000313" key="3">
    <source>
        <dbReference type="EMBL" id="CAE7239361.1"/>
    </source>
</evidence>
<reference evidence="3" key="1">
    <citation type="submission" date="2021-02" db="EMBL/GenBank/DDBJ databases">
        <authorList>
            <person name="Dougan E. K."/>
            <person name="Rhodes N."/>
            <person name="Thang M."/>
            <person name="Chan C."/>
        </authorList>
    </citation>
    <scope>NUCLEOTIDE SEQUENCE</scope>
</reference>
<dbReference type="Proteomes" id="UP000604046">
    <property type="component" value="Unassembled WGS sequence"/>
</dbReference>
<gene>
    <name evidence="3" type="ORF">SNAT2548_LOCUS10617</name>
</gene>
<dbReference type="EMBL" id="CAJNDS010000885">
    <property type="protein sequence ID" value="CAE7239361.1"/>
    <property type="molecule type" value="Genomic_DNA"/>
</dbReference>
<proteinExistence type="predicted"/>
<evidence type="ECO:0000256" key="2">
    <source>
        <dbReference type="SAM" id="Phobius"/>
    </source>
</evidence>
<feature type="compositionally biased region" description="Basic and acidic residues" evidence="1">
    <location>
        <begin position="104"/>
        <end position="133"/>
    </location>
</feature>
<keyword evidence="2" id="KW-1133">Transmembrane helix</keyword>
<sequence>MVHGEAGLDIEDNRQLLRELKENEGEDADRASLKRKGALLLVGALLVAATVLLLRGAVPHAEGQVQEVNSFKIQNMWSLRDFLPKMPKSLSIISVSQTGASASHDSHDSSRDRHDTHTSQDSHDTSTDSHDTSQRTTDGGQSFLPGASGDDKGVFQNSPMGEGLAKALYRKCVADNDPSGKIETHVVTHVCRCAALDAKSAKEFSGNIRKQEECTKFEHDVQGGSDCILQVCPSLLAAMSHGSHEKELGSRDESQDLGGQDKFTHRDFREFSGNNMAVFQGSPLGAGLASAAYKRCVHANNPHGKKETEVIHVMCLCAMLDAKSLEQTHENLRKQVKCHSASCTLNICPSLFTAMDKIKMGGN</sequence>
<keyword evidence="2" id="KW-0472">Membrane</keyword>
<keyword evidence="4" id="KW-1185">Reference proteome</keyword>
<feature type="transmembrane region" description="Helical" evidence="2">
    <location>
        <begin position="38"/>
        <end position="58"/>
    </location>
</feature>
<keyword evidence="2" id="KW-0812">Transmembrane</keyword>
<comment type="caution">
    <text evidence="3">The sequence shown here is derived from an EMBL/GenBank/DDBJ whole genome shotgun (WGS) entry which is preliminary data.</text>
</comment>
<protein>
    <submittedName>
        <fullName evidence="3">Uncharacterized protein</fullName>
    </submittedName>
</protein>
<dbReference type="AlphaFoldDB" id="A0A812L798"/>
<accession>A0A812L798</accession>